<feature type="domain" description="Mechanosensitive ion channel MscS C-terminal" evidence="9">
    <location>
        <begin position="194"/>
        <end position="281"/>
    </location>
</feature>
<dbReference type="Gene3D" id="1.10.287.1260">
    <property type="match status" value="1"/>
</dbReference>
<feature type="domain" description="Mechanosensitive ion channel MscS" evidence="8">
    <location>
        <begin position="124"/>
        <end position="187"/>
    </location>
</feature>
<proteinExistence type="inferred from homology"/>
<keyword evidence="5 7" id="KW-1133">Transmembrane helix</keyword>
<keyword evidence="4 7" id="KW-0812">Transmembrane</keyword>
<dbReference type="GO" id="GO:0005886">
    <property type="term" value="C:plasma membrane"/>
    <property type="evidence" value="ECO:0007669"/>
    <property type="project" value="UniProtKB-SubCell"/>
</dbReference>
<evidence type="ECO:0000256" key="3">
    <source>
        <dbReference type="ARBA" id="ARBA00022475"/>
    </source>
</evidence>
<evidence type="ECO:0000313" key="11">
    <source>
        <dbReference type="EMBL" id="PWE00290.1"/>
    </source>
</evidence>
<accession>A0A2U2BB52</accession>
<keyword evidence="3" id="KW-1003">Cell membrane</keyword>
<dbReference type="InterPro" id="IPR045276">
    <property type="entry name" value="YbiO_bact"/>
</dbReference>
<evidence type="ECO:0000256" key="4">
    <source>
        <dbReference type="ARBA" id="ARBA00022692"/>
    </source>
</evidence>
<dbReference type="SUPFAM" id="SSF82861">
    <property type="entry name" value="Mechanosensitive channel protein MscS (YggB), transmembrane region"/>
    <property type="match status" value="1"/>
</dbReference>
<gene>
    <name evidence="11" type="ORF">DDZ16_04940</name>
</gene>
<evidence type="ECO:0000313" key="12">
    <source>
        <dbReference type="Proteomes" id="UP000244956"/>
    </source>
</evidence>
<name>A0A2U2BB52_9BACT</name>
<evidence type="ECO:0000256" key="5">
    <source>
        <dbReference type="ARBA" id="ARBA00022989"/>
    </source>
</evidence>
<feature type="domain" description="Mechanosensitive ion channel transmembrane helices 2/3" evidence="10">
    <location>
        <begin position="85"/>
        <end position="122"/>
    </location>
</feature>
<evidence type="ECO:0000259" key="8">
    <source>
        <dbReference type="Pfam" id="PF00924"/>
    </source>
</evidence>
<dbReference type="InterPro" id="IPR010920">
    <property type="entry name" value="LSM_dom_sf"/>
</dbReference>
<dbReference type="Pfam" id="PF21082">
    <property type="entry name" value="MS_channel_3rd"/>
    <property type="match status" value="1"/>
</dbReference>
<keyword evidence="12" id="KW-1185">Reference proteome</keyword>
<dbReference type="RefSeq" id="WP_109263330.1">
    <property type="nucleotide sequence ID" value="NZ_QEWP01000003.1"/>
</dbReference>
<comment type="similarity">
    <text evidence="2">Belongs to the MscS (TC 1.A.23) family.</text>
</comment>
<dbReference type="InterPro" id="IPR049142">
    <property type="entry name" value="MS_channel_1st"/>
</dbReference>
<evidence type="ECO:0000256" key="6">
    <source>
        <dbReference type="ARBA" id="ARBA00023136"/>
    </source>
</evidence>
<reference evidence="11 12" key="1">
    <citation type="submission" date="2018-05" db="EMBL/GenBank/DDBJ databases">
        <title>Marinilabilia rubrum sp. nov., isolated from saltern sediment.</title>
        <authorList>
            <person name="Zhang R."/>
        </authorList>
    </citation>
    <scope>NUCLEOTIDE SEQUENCE [LARGE SCALE GENOMIC DNA]</scope>
    <source>
        <strain evidence="11 12">WTE16</strain>
    </source>
</reference>
<dbReference type="SUPFAM" id="SSF50182">
    <property type="entry name" value="Sm-like ribonucleoproteins"/>
    <property type="match status" value="1"/>
</dbReference>
<comment type="subcellular location">
    <subcellularLocation>
        <location evidence="1">Cell membrane</location>
        <topology evidence="1">Multi-pass membrane protein</topology>
    </subcellularLocation>
</comment>
<dbReference type="Proteomes" id="UP000244956">
    <property type="component" value="Unassembled WGS sequence"/>
</dbReference>
<dbReference type="InterPro" id="IPR006685">
    <property type="entry name" value="MscS_channel_2nd"/>
</dbReference>
<dbReference type="InterPro" id="IPR049278">
    <property type="entry name" value="MS_channel_C"/>
</dbReference>
<sequence length="310" mass="35007">MKNLLTTDFWSGISQKALDWGINELPGIIILILALFILLKAAKYSVTRFKRLFLKRAEKDENIDVTEAEKRINTLSGIILGGTQITLMTIFIIMVLSKFGLNIGPLLASAGILGLAIGFGAQELVRDYITGFFMLLENQIRTGDVAIINGTGGLVEKIEMRTITLRDFNGTIHIFQNGKINTLSNMTKEWSAMVFDIGVAYKEDVDQVMQIMKETGDELQKDPEIGPDIIEPIEVFGLDKFGDSALVIKARLKTKPIKQWNVGREYRRRLKIAFDRQNIEIPFPHTTVYWGEEIDPLKLSMSQHSEQENQ</sequence>
<comment type="caution">
    <text evidence="11">The sequence shown here is derived from an EMBL/GenBank/DDBJ whole genome shotgun (WGS) entry which is preliminary data.</text>
</comment>
<dbReference type="InterPro" id="IPR023408">
    <property type="entry name" value="MscS_beta-dom_sf"/>
</dbReference>
<dbReference type="OrthoDB" id="9809206at2"/>
<feature type="transmembrane region" description="Helical" evidence="7">
    <location>
        <begin position="103"/>
        <end position="125"/>
    </location>
</feature>
<evidence type="ECO:0000259" key="10">
    <source>
        <dbReference type="Pfam" id="PF21088"/>
    </source>
</evidence>
<dbReference type="EMBL" id="QEWP01000003">
    <property type="protein sequence ID" value="PWE00290.1"/>
    <property type="molecule type" value="Genomic_DNA"/>
</dbReference>
<keyword evidence="6 7" id="KW-0472">Membrane</keyword>
<dbReference type="Gene3D" id="2.30.30.60">
    <property type="match status" value="1"/>
</dbReference>
<evidence type="ECO:0000259" key="9">
    <source>
        <dbReference type="Pfam" id="PF21082"/>
    </source>
</evidence>
<dbReference type="PANTHER" id="PTHR30460">
    <property type="entry name" value="MODERATE CONDUCTANCE MECHANOSENSITIVE CHANNEL YBIO"/>
    <property type="match status" value="1"/>
</dbReference>
<dbReference type="Gene3D" id="3.30.70.100">
    <property type="match status" value="1"/>
</dbReference>
<dbReference type="SUPFAM" id="SSF82689">
    <property type="entry name" value="Mechanosensitive channel protein MscS (YggB), C-terminal domain"/>
    <property type="match status" value="1"/>
</dbReference>
<organism evidence="11 12">
    <name type="scientific">Marinilabilia rubra</name>
    <dbReference type="NCBI Taxonomy" id="2162893"/>
    <lineage>
        <taxon>Bacteria</taxon>
        <taxon>Pseudomonadati</taxon>
        <taxon>Bacteroidota</taxon>
        <taxon>Bacteroidia</taxon>
        <taxon>Marinilabiliales</taxon>
        <taxon>Marinilabiliaceae</taxon>
        <taxon>Marinilabilia</taxon>
    </lineage>
</organism>
<dbReference type="InterPro" id="IPR011066">
    <property type="entry name" value="MscS_channel_C_sf"/>
</dbReference>
<dbReference type="GO" id="GO:0008381">
    <property type="term" value="F:mechanosensitive monoatomic ion channel activity"/>
    <property type="evidence" value="ECO:0007669"/>
    <property type="project" value="InterPro"/>
</dbReference>
<evidence type="ECO:0000256" key="1">
    <source>
        <dbReference type="ARBA" id="ARBA00004651"/>
    </source>
</evidence>
<evidence type="ECO:0000256" key="2">
    <source>
        <dbReference type="ARBA" id="ARBA00008017"/>
    </source>
</evidence>
<feature type="transmembrane region" description="Helical" evidence="7">
    <location>
        <begin position="78"/>
        <end position="97"/>
    </location>
</feature>
<protein>
    <submittedName>
        <fullName evidence="11">Mechanosensitive ion channel protein MscS</fullName>
    </submittedName>
</protein>
<evidence type="ECO:0000256" key="7">
    <source>
        <dbReference type="SAM" id="Phobius"/>
    </source>
</evidence>
<dbReference type="Pfam" id="PF00924">
    <property type="entry name" value="MS_channel_2nd"/>
    <property type="match status" value="1"/>
</dbReference>
<dbReference type="InterPro" id="IPR011014">
    <property type="entry name" value="MscS_channel_TM-2"/>
</dbReference>
<dbReference type="PANTHER" id="PTHR30460:SF0">
    <property type="entry name" value="MODERATE CONDUCTANCE MECHANOSENSITIVE CHANNEL YBIO"/>
    <property type="match status" value="1"/>
</dbReference>
<dbReference type="AlphaFoldDB" id="A0A2U2BB52"/>
<feature type="transmembrane region" description="Helical" evidence="7">
    <location>
        <begin position="20"/>
        <end position="42"/>
    </location>
</feature>
<dbReference type="Pfam" id="PF21088">
    <property type="entry name" value="MS_channel_1st"/>
    <property type="match status" value="1"/>
</dbReference>